<feature type="transmembrane region" description="Helical" evidence="8">
    <location>
        <begin position="364"/>
        <end position="383"/>
    </location>
</feature>
<dbReference type="GO" id="GO:0000139">
    <property type="term" value="C:Golgi membrane"/>
    <property type="evidence" value="ECO:0007669"/>
    <property type="project" value="TreeGrafter"/>
</dbReference>
<evidence type="ECO:0000313" key="11">
    <source>
        <dbReference type="Proteomes" id="UP001358614"/>
    </source>
</evidence>
<dbReference type="InterPro" id="IPR027417">
    <property type="entry name" value="P-loop_NTPase"/>
</dbReference>
<dbReference type="Pfam" id="PF00685">
    <property type="entry name" value="Sulfotransfer_1"/>
    <property type="match status" value="1"/>
</dbReference>
<comment type="subcellular location">
    <subcellularLocation>
        <location evidence="1">Membrane</location>
        <topology evidence="1">Multi-pass membrane protein</topology>
    </subcellularLocation>
</comment>
<reference evidence="10 11" key="1">
    <citation type="submission" date="2024-01" db="EMBL/GenBank/DDBJ databases">
        <title>Comparative genomics of Cryptococcus and Kwoniella reveals pathogenesis evolution and contrasting modes of karyotype evolution via chromosome fusion or intercentromeric recombination.</title>
        <authorList>
            <person name="Coelho M.A."/>
            <person name="David-Palma M."/>
            <person name="Shea T."/>
            <person name="Bowers K."/>
            <person name="McGinley-Smith S."/>
            <person name="Mohammad A.W."/>
            <person name="Gnirke A."/>
            <person name="Yurkov A.M."/>
            <person name="Nowrousian M."/>
            <person name="Sun S."/>
            <person name="Cuomo C.A."/>
            <person name="Heitman J."/>
        </authorList>
    </citation>
    <scope>NUCLEOTIDE SEQUENCE [LARGE SCALE GENOMIC DNA]</scope>
    <source>
        <strain evidence="10 11">PYCC6329</strain>
    </source>
</reference>
<feature type="compositionally biased region" description="Basic and acidic residues" evidence="7">
    <location>
        <begin position="195"/>
        <end position="208"/>
    </location>
</feature>
<evidence type="ECO:0000256" key="3">
    <source>
        <dbReference type="ARBA" id="ARBA00022597"/>
    </source>
</evidence>
<feature type="transmembrane region" description="Helical" evidence="8">
    <location>
        <begin position="256"/>
        <end position="284"/>
    </location>
</feature>
<dbReference type="AlphaFoldDB" id="A0AAX4KQK3"/>
<evidence type="ECO:0000313" key="10">
    <source>
        <dbReference type="EMBL" id="WWD08706.1"/>
    </source>
</evidence>
<feature type="transmembrane region" description="Helical" evidence="8">
    <location>
        <begin position="131"/>
        <end position="149"/>
    </location>
</feature>
<dbReference type="Gene3D" id="3.40.50.300">
    <property type="entry name" value="P-loop containing nucleotide triphosphate hydrolases"/>
    <property type="match status" value="1"/>
</dbReference>
<dbReference type="GeneID" id="91105620"/>
<proteinExistence type="predicted"/>
<dbReference type="PANTHER" id="PTHR10778:SF13">
    <property type="entry name" value="ADENOSINE 3'-PHOSPHO 5'-PHOSPHOSULFATE TRANSPORTER 1"/>
    <property type="match status" value="1"/>
</dbReference>
<keyword evidence="11" id="KW-1185">Reference proteome</keyword>
<dbReference type="InterPro" id="IPR037185">
    <property type="entry name" value="EmrE-like"/>
</dbReference>
<dbReference type="Proteomes" id="UP001358614">
    <property type="component" value="Chromosome 2"/>
</dbReference>
<organism evidence="10 11">
    <name type="scientific">Kwoniella europaea PYCC6329</name>
    <dbReference type="NCBI Taxonomy" id="1423913"/>
    <lineage>
        <taxon>Eukaryota</taxon>
        <taxon>Fungi</taxon>
        <taxon>Dikarya</taxon>
        <taxon>Basidiomycota</taxon>
        <taxon>Agaricomycotina</taxon>
        <taxon>Tremellomycetes</taxon>
        <taxon>Tremellales</taxon>
        <taxon>Cryptococcaceae</taxon>
        <taxon>Kwoniella</taxon>
    </lineage>
</organism>
<evidence type="ECO:0000259" key="9">
    <source>
        <dbReference type="Pfam" id="PF00685"/>
    </source>
</evidence>
<accession>A0AAX4KQK3</accession>
<dbReference type="GO" id="GO:0005789">
    <property type="term" value="C:endoplasmic reticulum membrane"/>
    <property type="evidence" value="ECO:0007669"/>
    <property type="project" value="TreeGrafter"/>
</dbReference>
<dbReference type="SUPFAM" id="SSF103481">
    <property type="entry name" value="Multidrug resistance efflux transporter EmrE"/>
    <property type="match status" value="1"/>
</dbReference>
<feature type="transmembrane region" description="Helical" evidence="8">
    <location>
        <begin position="107"/>
        <end position="125"/>
    </location>
</feature>
<keyword evidence="6 8" id="KW-0472">Membrane</keyword>
<feature type="transmembrane region" description="Helical" evidence="8">
    <location>
        <begin position="218"/>
        <end position="235"/>
    </location>
</feature>
<feature type="region of interest" description="Disordered" evidence="7">
    <location>
        <begin position="189"/>
        <end position="208"/>
    </location>
</feature>
<dbReference type="InterPro" id="IPR000863">
    <property type="entry name" value="Sulfotransferase_dom"/>
</dbReference>
<dbReference type="InterPro" id="IPR013657">
    <property type="entry name" value="SCL35B1-4/HUT1"/>
</dbReference>
<evidence type="ECO:0000256" key="8">
    <source>
        <dbReference type="SAM" id="Phobius"/>
    </source>
</evidence>
<dbReference type="SUPFAM" id="SSF52540">
    <property type="entry name" value="P-loop containing nucleoside triphosphate hydrolases"/>
    <property type="match status" value="1"/>
</dbReference>
<protein>
    <recommendedName>
        <fullName evidence="9">Sulfotransferase domain-containing protein</fullName>
    </recommendedName>
</protein>
<dbReference type="Pfam" id="PF08449">
    <property type="entry name" value="UAA"/>
    <property type="match status" value="1"/>
</dbReference>
<gene>
    <name evidence="10" type="ORF">V865_006819</name>
</gene>
<sequence>MTKTRVQDSLRAQAAGLLCSYTIYGYLQEKIMSGTYGDHRFRSTVILVAFNRIAGILVAIYLQSHVLKNSIKPRHPLYAYASVSLSNFLSTLCQYEALKYVNFTTQTLGKCSKMVPVLLLGVLVYGKRYRWRNYAAVLLVTIGTSLYMLTTNIKSSKTRFSTARGIGLLVGYLLFDALASTTEAKLFQKGHGRSRQKDRSSRHLKGESSRDEMVYDQMLWTNICSLVISGLVIMTDKKQSLQGFLQIALSPSGPRLLFDIALLSLSASIGLIFLLTIIATFGALTCSTLMTSRQFLSIVLNGVAFRNGKNVGSLGWIGIGYVASGVRLELSNKKRIQEEKNSPPLSPTKQGKTNTASIETIARYLFLPIIGGMIAHLLAVTLIPNQVSSKTDSSELFPTSSSFFYGNQTYSRSDIQKLSISTSCPEPPKRSFYPLKISRTALASFPRSGNTFTRELVEHSTGYYTVDVFCKSPHWYRSHQKYFEEACTHPENNFLIKTHAPEFTSYGDDNSEWSPQVEEFERVVQVVRNPLDSLWSFWHFLRNDLNHTSRSDGIDVLGLHHLSELDLMANAWVQHTDFWMNLDKPKVMVRYEDFRGPDQIQHLARVLKLLLPPGELPSIERLVCADDDRKVAYQSRKAKAFYSWDHYEPEVRDHILDVVKGPWCRLGFEEMLREQRGIKGVKC</sequence>
<evidence type="ECO:0000256" key="7">
    <source>
        <dbReference type="SAM" id="MobiDB-lite"/>
    </source>
</evidence>
<name>A0AAX4KQK3_9TREE</name>
<keyword evidence="4 8" id="KW-0812">Transmembrane</keyword>
<feature type="domain" description="Sulfotransferase" evidence="9">
    <location>
        <begin position="441"/>
        <end position="622"/>
    </location>
</feature>
<keyword evidence="2" id="KW-0813">Transport</keyword>
<dbReference type="GO" id="GO:0046964">
    <property type="term" value="F:3'-phosphoadenosine 5'-phosphosulfate transmembrane transporter activity"/>
    <property type="evidence" value="ECO:0007669"/>
    <property type="project" value="TreeGrafter"/>
</dbReference>
<keyword evidence="5 8" id="KW-1133">Transmembrane helix</keyword>
<evidence type="ECO:0000256" key="4">
    <source>
        <dbReference type="ARBA" id="ARBA00022692"/>
    </source>
</evidence>
<feature type="transmembrane region" description="Helical" evidence="8">
    <location>
        <begin position="161"/>
        <end position="179"/>
    </location>
</feature>
<dbReference type="PANTHER" id="PTHR10778">
    <property type="entry name" value="SOLUTE CARRIER FAMILY 35 MEMBER B"/>
    <property type="match status" value="1"/>
</dbReference>
<keyword evidence="3" id="KW-0762">Sugar transport</keyword>
<feature type="transmembrane region" description="Helical" evidence="8">
    <location>
        <begin position="41"/>
        <end position="62"/>
    </location>
</feature>
<dbReference type="RefSeq" id="XP_066086673.1">
    <property type="nucleotide sequence ID" value="XM_066230576.1"/>
</dbReference>
<dbReference type="EMBL" id="CP144090">
    <property type="protein sequence ID" value="WWD08706.1"/>
    <property type="molecule type" value="Genomic_DNA"/>
</dbReference>
<dbReference type="GO" id="GO:0008146">
    <property type="term" value="F:sulfotransferase activity"/>
    <property type="evidence" value="ECO:0007669"/>
    <property type="project" value="InterPro"/>
</dbReference>
<evidence type="ECO:0000256" key="6">
    <source>
        <dbReference type="ARBA" id="ARBA00023136"/>
    </source>
</evidence>
<evidence type="ECO:0000256" key="1">
    <source>
        <dbReference type="ARBA" id="ARBA00004141"/>
    </source>
</evidence>
<dbReference type="KEGG" id="ker:91105620"/>
<evidence type="ECO:0000256" key="5">
    <source>
        <dbReference type="ARBA" id="ARBA00022989"/>
    </source>
</evidence>
<evidence type="ECO:0000256" key="2">
    <source>
        <dbReference type="ARBA" id="ARBA00022448"/>
    </source>
</evidence>